<keyword evidence="3" id="KW-1185">Reference proteome</keyword>
<dbReference type="AlphaFoldDB" id="A0A2S6N8B7"/>
<protein>
    <submittedName>
        <fullName evidence="2">Uncharacterized protein</fullName>
    </submittedName>
</protein>
<organism evidence="2 3">
    <name type="scientific">Rhodopila globiformis</name>
    <name type="common">Rhodopseudomonas globiformis</name>
    <dbReference type="NCBI Taxonomy" id="1071"/>
    <lineage>
        <taxon>Bacteria</taxon>
        <taxon>Pseudomonadati</taxon>
        <taxon>Pseudomonadota</taxon>
        <taxon>Alphaproteobacteria</taxon>
        <taxon>Acetobacterales</taxon>
        <taxon>Acetobacteraceae</taxon>
        <taxon>Rhodopila</taxon>
    </lineage>
</organism>
<sequence length="84" mass="8731">MAFRLFTEDGNRPNVDRGEAGEIMANEKTPETKPFPGSPTGNQSGAGGTRHEQVKGKTPTEPYPGSPTGNASGAGDTPEADDRS</sequence>
<accession>A0A2S6N8B7</accession>
<evidence type="ECO:0000313" key="2">
    <source>
        <dbReference type="EMBL" id="PPQ30854.1"/>
    </source>
</evidence>
<feature type="compositionally biased region" description="Basic and acidic residues" evidence="1">
    <location>
        <begin position="1"/>
        <end position="20"/>
    </location>
</feature>
<dbReference type="RefSeq" id="WP_104520298.1">
    <property type="nucleotide sequence ID" value="NZ_NHRY01000203.1"/>
</dbReference>
<proteinExistence type="predicted"/>
<dbReference type="EMBL" id="NHRY01000203">
    <property type="protein sequence ID" value="PPQ30854.1"/>
    <property type="molecule type" value="Genomic_DNA"/>
</dbReference>
<reference evidence="2 3" key="1">
    <citation type="journal article" date="2018" name="Arch. Microbiol.">
        <title>New insights into the metabolic potential of the phototrophic purple bacterium Rhodopila globiformis DSM 161(T) from its draft genome sequence and evidence for a vanadium-dependent nitrogenase.</title>
        <authorList>
            <person name="Imhoff J.F."/>
            <person name="Rahn T."/>
            <person name="Kunzel S."/>
            <person name="Neulinger S.C."/>
        </authorList>
    </citation>
    <scope>NUCLEOTIDE SEQUENCE [LARGE SCALE GENOMIC DNA]</scope>
    <source>
        <strain evidence="2 3">DSM 161</strain>
    </source>
</reference>
<gene>
    <name evidence="2" type="ORF">CCS01_18485</name>
</gene>
<evidence type="ECO:0000313" key="3">
    <source>
        <dbReference type="Proteomes" id="UP000239724"/>
    </source>
</evidence>
<name>A0A2S6N8B7_RHOGL</name>
<comment type="caution">
    <text evidence="2">The sequence shown here is derived from an EMBL/GenBank/DDBJ whole genome shotgun (WGS) entry which is preliminary data.</text>
</comment>
<feature type="region of interest" description="Disordered" evidence="1">
    <location>
        <begin position="1"/>
        <end position="84"/>
    </location>
</feature>
<evidence type="ECO:0000256" key="1">
    <source>
        <dbReference type="SAM" id="MobiDB-lite"/>
    </source>
</evidence>
<dbReference type="Proteomes" id="UP000239724">
    <property type="component" value="Unassembled WGS sequence"/>
</dbReference>